<evidence type="ECO:0000313" key="8">
    <source>
        <dbReference type="EMBL" id="QGZ95462.1"/>
    </source>
</evidence>
<dbReference type="AlphaFoldDB" id="A0A6I6MUW0"/>
<feature type="binding site" evidence="7">
    <location>
        <position position="171"/>
    </location>
    <ligand>
        <name>a divalent metal cation</name>
        <dbReference type="ChEBI" id="CHEBI:60240"/>
        <note>ligand shared between dimeric partners</note>
    </ligand>
</feature>
<sequence length="336" mass="35674">MKPLAVSMGDPAGIGLELAARVWAERDGDTPPFFFVGDADALERASTRLGLATPALNVVDSADKIAVDGEQLSILSVPLAMEETPGAPDPVNADATIAAIEKGVAAVRAGAASALVTLPIAKAVLHTADFGFPGHTEFLDHLTQDMPWQQARGPVMMLAGPSLKVALATIHTPLALVSKQLTRERIAHVGRIVGEALRRDFGIEAPRIALCGLNPHAGEEGNIGREEIEVIDPAARSLRGEGWQVADARSADALFHDEARKTYDAVIALYHDQGLIPIKTLHFWDAVNVTLGLPIVRTSPDHGTGFDIAGKGVARADSFRAALKLAWEMAQRRARA</sequence>
<dbReference type="GO" id="GO:0008615">
    <property type="term" value="P:pyridoxine biosynthetic process"/>
    <property type="evidence" value="ECO:0007669"/>
    <property type="project" value="UniProtKB-UniRule"/>
</dbReference>
<keyword evidence="9" id="KW-1185">Reference proteome</keyword>
<dbReference type="GO" id="GO:0000287">
    <property type="term" value="F:magnesium ion binding"/>
    <property type="evidence" value="ECO:0007669"/>
    <property type="project" value="UniProtKB-UniRule"/>
</dbReference>
<comment type="pathway">
    <text evidence="7">Cofactor biosynthesis; pyridoxine 5'-phosphate biosynthesis; pyridoxine 5'-phosphate from D-erythrose 4-phosphate: step 4/5.</text>
</comment>
<feature type="binding site" evidence="7">
    <location>
        <position position="288"/>
    </location>
    <ligand>
        <name>substrate</name>
    </ligand>
</feature>
<dbReference type="NCBIfam" id="NF003699">
    <property type="entry name" value="PRK05312.1"/>
    <property type="match status" value="1"/>
</dbReference>
<dbReference type="GO" id="GO:0008270">
    <property type="term" value="F:zinc ion binding"/>
    <property type="evidence" value="ECO:0007669"/>
    <property type="project" value="UniProtKB-UniRule"/>
</dbReference>
<feature type="binding site" evidence="7">
    <location>
        <position position="271"/>
    </location>
    <ligand>
        <name>a divalent metal cation</name>
        <dbReference type="ChEBI" id="CHEBI:60240"/>
        <note>ligand shared between dimeric partners</note>
    </ligand>
</feature>
<comment type="cofactor">
    <cofactor evidence="7">
        <name>Zn(2+)</name>
        <dbReference type="ChEBI" id="CHEBI:29105"/>
    </cofactor>
    <cofactor evidence="7">
        <name>Mg(2+)</name>
        <dbReference type="ChEBI" id="CHEBI:18420"/>
    </cofactor>
    <cofactor evidence="7">
        <name>Co(2+)</name>
        <dbReference type="ChEBI" id="CHEBI:48828"/>
    </cofactor>
    <text evidence="7">Binds 1 divalent metal cation per subunit. Can use ions such as Zn(2+), Mg(2+) or Co(2+).</text>
</comment>
<dbReference type="GO" id="GO:0042823">
    <property type="term" value="P:pyridoxal phosphate biosynthetic process"/>
    <property type="evidence" value="ECO:0007669"/>
    <property type="project" value="UniProtKB-UniRule"/>
</dbReference>
<comment type="miscellaneous">
    <text evidence="7">The active site is located at the dimer interface.</text>
</comment>
<organism evidence="8 9">
    <name type="scientific">Terricaulis silvestris</name>
    <dbReference type="NCBI Taxonomy" id="2686094"/>
    <lineage>
        <taxon>Bacteria</taxon>
        <taxon>Pseudomonadati</taxon>
        <taxon>Pseudomonadota</taxon>
        <taxon>Alphaproteobacteria</taxon>
        <taxon>Caulobacterales</taxon>
        <taxon>Caulobacteraceae</taxon>
        <taxon>Terricaulis</taxon>
    </lineage>
</organism>
<keyword evidence="3 7" id="KW-0521">NADP</keyword>
<comment type="subunit">
    <text evidence="7">Homodimer.</text>
</comment>
<keyword evidence="5 7" id="KW-0520">NAD</keyword>
<evidence type="ECO:0000256" key="3">
    <source>
        <dbReference type="ARBA" id="ARBA00022857"/>
    </source>
</evidence>
<feature type="binding site" evidence="7">
    <location>
        <position position="135"/>
    </location>
    <ligand>
        <name>substrate</name>
    </ligand>
</feature>
<keyword evidence="1 7" id="KW-0963">Cytoplasm</keyword>
<dbReference type="RefSeq" id="WP_158766321.1">
    <property type="nucleotide sequence ID" value="NZ_CP047045.1"/>
</dbReference>
<dbReference type="InterPro" id="IPR005255">
    <property type="entry name" value="PdxA_fam"/>
</dbReference>
<comment type="subcellular location">
    <subcellularLocation>
        <location evidence="7">Cytoplasm</location>
    </subcellularLocation>
</comment>
<dbReference type="InterPro" id="IPR037510">
    <property type="entry name" value="PdxA"/>
</dbReference>
<feature type="binding site" evidence="7">
    <location>
        <position position="297"/>
    </location>
    <ligand>
        <name>substrate</name>
    </ligand>
</feature>
<name>A0A6I6MUW0_9CAUL</name>
<keyword evidence="6 7" id="KW-0664">Pyridoxine biosynthesis</keyword>
<dbReference type="Pfam" id="PF04166">
    <property type="entry name" value="PdxA"/>
    <property type="match status" value="1"/>
</dbReference>
<dbReference type="SUPFAM" id="SSF53659">
    <property type="entry name" value="Isocitrate/Isopropylmalate dehydrogenase-like"/>
    <property type="match status" value="1"/>
</dbReference>
<feature type="binding site" evidence="7">
    <location>
        <position position="279"/>
    </location>
    <ligand>
        <name>substrate</name>
    </ligand>
</feature>
<dbReference type="GO" id="GO:0050897">
    <property type="term" value="F:cobalt ion binding"/>
    <property type="evidence" value="ECO:0007669"/>
    <property type="project" value="UniProtKB-UniRule"/>
</dbReference>
<feature type="binding site" evidence="7">
    <location>
        <position position="216"/>
    </location>
    <ligand>
        <name>a divalent metal cation</name>
        <dbReference type="ChEBI" id="CHEBI:60240"/>
        <note>ligand shared between dimeric partners</note>
    </ligand>
</feature>
<keyword evidence="7" id="KW-0170">Cobalt</keyword>
<dbReference type="Gene3D" id="3.40.718.10">
    <property type="entry name" value="Isopropylmalate Dehydrogenase"/>
    <property type="match status" value="1"/>
</dbReference>
<evidence type="ECO:0000256" key="1">
    <source>
        <dbReference type="ARBA" id="ARBA00022490"/>
    </source>
</evidence>
<comment type="similarity">
    <text evidence="7">Belongs to the PdxA family.</text>
</comment>
<dbReference type="EC" id="1.1.1.262" evidence="7"/>
<comment type="catalytic activity">
    <reaction evidence="7">
        <text>4-(phosphooxy)-L-threonine + NAD(+) = 3-amino-2-oxopropyl phosphate + CO2 + NADH</text>
        <dbReference type="Rhea" id="RHEA:32275"/>
        <dbReference type="ChEBI" id="CHEBI:16526"/>
        <dbReference type="ChEBI" id="CHEBI:57279"/>
        <dbReference type="ChEBI" id="CHEBI:57540"/>
        <dbReference type="ChEBI" id="CHEBI:57945"/>
        <dbReference type="ChEBI" id="CHEBI:58452"/>
        <dbReference type="EC" id="1.1.1.262"/>
    </reaction>
</comment>
<dbReference type="PANTHER" id="PTHR30004">
    <property type="entry name" value="4-HYDROXYTHREONINE-4-PHOSPHATE DEHYDROGENASE"/>
    <property type="match status" value="1"/>
</dbReference>
<dbReference type="EMBL" id="CP047045">
    <property type="protein sequence ID" value="QGZ95462.1"/>
    <property type="molecule type" value="Genomic_DNA"/>
</dbReference>
<dbReference type="PANTHER" id="PTHR30004:SF6">
    <property type="entry name" value="D-THREONATE 4-PHOSPHATE DEHYDROGENASE"/>
    <property type="match status" value="1"/>
</dbReference>
<evidence type="ECO:0000256" key="6">
    <source>
        <dbReference type="ARBA" id="ARBA00023096"/>
    </source>
</evidence>
<keyword evidence="7" id="KW-0460">Magnesium</keyword>
<dbReference type="NCBIfam" id="TIGR00557">
    <property type="entry name" value="pdxA"/>
    <property type="match status" value="1"/>
</dbReference>
<proteinExistence type="inferred from homology"/>
<dbReference type="KEGG" id="tsv:DSM104635_02311"/>
<keyword evidence="4 7" id="KW-0560">Oxidoreductase</keyword>
<accession>A0A6I6MUW0</accession>
<gene>
    <name evidence="8" type="primary">pdxA1</name>
    <name evidence="7" type="synonym">pdxA</name>
    <name evidence="8" type="ORF">DSM104635_02311</name>
</gene>
<evidence type="ECO:0000256" key="2">
    <source>
        <dbReference type="ARBA" id="ARBA00022723"/>
    </source>
</evidence>
<reference evidence="9" key="1">
    <citation type="submission" date="2019-12" db="EMBL/GenBank/DDBJ databases">
        <title>Complete genome of Terracaulis silvestris 0127_4.</title>
        <authorList>
            <person name="Vieira S."/>
            <person name="Riedel T."/>
            <person name="Sproer C."/>
            <person name="Pascual J."/>
            <person name="Boedeker C."/>
            <person name="Overmann J."/>
        </authorList>
    </citation>
    <scope>NUCLEOTIDE SEQUENCE [LARGE SCALE GENOMIC DNA]</scope>
    <source>
        <strain evidence="9">0127_4</strain>
    </source>
</reference>
<dbReference type="GO" id="GO:0050570">
    <property type="term" value="F:4-hydroxythreonine-4-phosphate dehydrogenase activity"/>
    <property type="evidence" value="ECO:0007669"/>
    <property type="project" value="UniProtKB-UniRule"/>
</dbReference>
<evidence type="ECO:0000256" key="4">
    <source>
        <dbReference type="ARBA" id="ARBA00023002"/>
    </source>
</evidence>
<keyword evidence="2 7" id="KW-0479">Metal-binding</keyword>
<dbReference type="Proteomes" id="UP000431269">
    <property type="component" value="Chromosome"/>
</dbReference>
<feature type="binding site" evidence="7">
    <location>
        <position position="136"/>
    </location>
    <ligand>
        <name>substrate</name>
    </ligand>
</feature>
<dbReference type="GO" id="GO:0051287">
    <property type="term" value="F:NAD binding"/>
    <property type="evidence" value="ECO:0007669"/>
    <property type="project" value="InterPro"/>
</dbReference>
<evidence type="ECO:0000313" key="9">
    <source>
        <dbReference type="Proteomes" id="UP000431269"/>
    </source>
</evidence>
<evidence type="ECO:0000256" key="7">
    <source>
        <dbReference type="HAMAP-Rule" id="MF_00536"/>
    </source>
</evidence>
<evidence type="ECO:0000256" key="5">
    <source>
        <dbReference type="ARBA" id="ARBA00023027"/>
    </source>
</evidence>
<keyword evidence="7" id="KW-0862">Zinc</keyword>
<comment type="function">
    <text evidence="7">Catalyzes the NAD(P)-dependent oxidation of 4-(phosphooxy)-L-threonine (HTP) into 2-amino-3-oxo-4-(phosphooxy)butyric acid which spontaneously decarboxylates to form 3-amino-2-oxopropyl phosphate (AHAP).</text>
</comment>
<protein>
    <recommendedName>
        <fullName evidence="7">4-hydroxythreonine-4-phosphate dehydrogenase</fullName>
        <ecNumber evidence="7">1.1.1.262</ecNumber>
    </recommendedName>
    <alternativeName>
        <fullName evidence="7">4-(phosphohydroxy)-L-threonine dehydrogenase</fullName>
    </alternativeName>
</protein>
<dbReference type="GO" id="GO:0005737">
    <property type="term" value="C:cytoplasm"/>
    <property type="evidence" value="ECO:0007669"/>
    <property type="project" value="UniProtKB-SubCell"/>
</dbReference>
<dbReference type="HAMAP" id="MF_00536">
    <property type="entry name" value="PdxA"/>
    <property type="match status" value="1"/>
</dbReference>
<dbReference type="UniPathway" id="UPA00244">
    <property type="reaction ID" value="UER00312"/>
</dbReference>